<dbReference type="RefSeq" id="WP_074584407.1">
    <property type="nucleotide sequence ID" value="NZ_FMWB01000009.1"/>
</dbReference>
<dbReference type="InterPro" id="IPR058163">
    <property type="entry name" value="LysR-type_TF_proteobact-type"/>
</dbReference>
<reference evidence="7" key="1">
    <citation type="submission" date="2016-10" db="EMBL/GenBank/DDBJ databases">
        <authorList>
            <person name="de Groot N.N."/>
        </authorList>
    </citation>
    <scope>NUCLEOTIDE SEQUENCE [LARGE SCALE GENOMIC DNA]</scope>
    <source>
        <strain evidence="7">DSM 15758</strain>
    </source>
</reference>
<evidence type="ECO:0000313" key="7">
    <source>
        <dbReference type="Proteomes" id="UP000183046"/>
    </source>
</evidence>
<dbReference type="FunFam" id="1.10.10.10:FF:000001">
    <property type="entry name" value="LysR family transcriptional regulator"/>
    <property type="match status" value="1"/>
</dbReference>
<dbReference type="PROSITE" id="PS50931">
    <property type="entry name" value="HTH_LYSR"/>
    <property type="match status" value="1"/>
</dbReference>
<dbReference type="GO" id="GO:0006351">
    <property type="term" value="P:DNA-templated transcription"/>
    <property type="evidence" value="ECO:0007669"/>
    <property type="project" value="TreeGrafter"/>
</dbReference>
<comment type="caution">
    <text evidence="6">The sequence shown here is derived from an EMBL/GenBank/DDBJ whole genome shotgun (WGS) entry which is preliminary data.</text>
</comment>
<dbReference type="SUPFAM" id="SSF53850">
    <property type="entry name" value="Periplasmic binding protein-like II"/>
    <property type="match status" value="1"/>
</dbReference>
<keyword evidence="2" id="KW-0805">Transcription regulation</keyword>
<dbReference type="PRINTS" id="PR00039">
    <property type="entry name" value="HTHLYSR"/>
</dbReference>
<dbReference type="Proteomes" id="UP000183046">
    <property type="component" value="Unassembled WGS sequence"/>
</dbReference>
<name>A0A1G5P564_9PSED</name>
<dbReference type="EMBL" id="FMWB01000009">
    <property type="protein sequence ID" value="SCZ44231.1"/>
    <property type="molecule type" value="Genomic_DNA"/>
</dbReference>
<dbReference type="Gene3D" id="1.10.10.10">
    <property type="entry name" value="Winged helix-like DNA-binding domain superfamily/Winged helix DNA-binding domain"/>
    <property type="match status" value="1"/>
</dbReference>
<dbReference type="GO" id="GO:0003700">
    <property type="term" value="F:DNA-binding transcription factor activity"/>
    <property type="evidence" value="ECO:0007669"/>
    <property type="project" value="InterPro"/>
</dbReference>
<dbReference type="AlphaFoldDB" id="A0A1G5P564"/>
<organism evidence="6 7">
    <name type="scientific">Pseudomonas oryzihabitans</name>
    <dbReference type="NCBI Taxonomy" id="47885"/>
    <lineage>
        <taxon>Bacteria</taxon>
        <taxon>Pseudomonadati</taxon>
        <taxon>Pseudomonadota</taxon>
        <taxon>Gammaproteobacteria</taxon>
        <taxon>Pseudomonadales</taxon>
        <taxon>Pseudomonadaceae</taxon>
        <taxon>Pseudomonas</taxon>
    </lineage>
</organism>
<keyword evidence="4" id="KW-0804">Transcription</keyword>
<dbReference type="InterPro" id="IPR036390">
    <property type="entry name" value="WH_DNA-bd_sf"/>
</dbReference>
<evidence type="ECO:0000256" key="3">
    <source>
        <dbReference type="ARBA" id="ARBA00023125"/>
    </source>
</evidence>
<dbReference type="Pfam" id="PF00126">
    <property type="entry name" value="HTH_1"/>
    <property type="match status" value="1"/>
</dbReference>
<evidence type="ECO:0000313" key="6">
    <source>
        <dbReference type="EMBL" id="SCZ44231.1"/>
    </source>
</evidence>
<proteinExistence type="inferred from homology"/>
<keyword evidence="3 6" id="KW-0238">DNA-binding</keyword>
<feature type="domain" description="HTH lysR-type" evidence="5">
    <location>
        <begin position="5"/>
        <end position="62"/>
    </location>
</feature>
<dbReference type="PANTHER" id="PTHR30537">
    <property type="entry name" value="HTH-TYPE TRANSCRIPTIONAL REGULATOR"/>
    <property type="match status" value="1"/>
</dbReference>
<dbReference type="GO" id="GO:0043565">
    <property type="term" value="F:sequence-specific DNA binding"/>
    <property type="evidence" value="ECO:0007669"/>
    <property type="project" value="TreeGrafter"/>
</dbReference>
<dbReference type="Pfam" id="PF03466">
    <property type="entry name" value="LysR_substrate"/>
    <property type="match status" value="1"/>
</dbReference>
<sequence length="315" mass="34538">MIRADSLGSIAAFVQAVKSGNFSSAAQRLHLSRSAVGKAVARLEEQLGVPLFQRTTRSQKLTLEGELFYQRCLRILAELEGAEDDLAPGRPTPRGRLRLSMPVLLGRRCLAPILFELAERWPDLHFELSFNDRKVDLLEEGIDLAIRSGPLDDTPGLRSRRLGEDLMVACAAPAWLARHGTPRTLDELARQPAVLYSRGVEGAGWVFEDPAGRMLEVRPPARILLDDLDAMLLATCRGLGVTRLPNWLVAQALREGQLVALSFAERARPIALQAVWADTRQLPVRVRLVLDALIERLPPLLAAPGMAGPAPSPTP</sequence>
<accession>A0A1G5P564</accession>
<protein>
    <submittedName>
        <fullName evidence="6">DNA-binding transcriptional regulator, LysR family</fullName>
    </submittedName>
</protein>
<comment type="similarity">
    <text evidence="1">Belongs to the LysR transcriptional regulatory family.</text>
</comment>
<dbReference type="Gene3D" id="3.40.190.290">
    <property type="match status" value="1"/>
</dbReference>
<dbReference type="OrthoDB" id="9110639at2"/>
<dbReference type="InterPro" id="IPR036388">
    <property type="entry name" value="WH-like_DNA-bd_sf"/>
</dbReference>
<gene>
    <name evidence="6" type="ORF">SAMN05216279_109103</name>
</gene>
<evidence type="ECO:0000256" key="2">
    <source>
        <dbReference type="ARBA" id="ARBA00023015"/>
    </source>
</evidence>
<dbReference type="STRING" id="237610.BJP27_21960"/>
<evidence type="ECO:0000256" key="1">
    <source>
        <dbReference type="ARBA" id="ARBA00009437"/>
    </source>
</evidence>
<evidence type="ECO:0000259" key="5">
    <source>
        <dbReference type="PROSITE" id="PS50931"/>
    </source>
</evidence>
<dbReference type="InterPro" id="IPR005119">
    <property type="entry name" value="LysR_subst-bd"/>
</dbReference>
<dbReference type="InterPro" id="IPR000847">
    <property type="entry name" value="LysR_HTH_N"/>
</dbReference>
<evidence type="ECO:0000256" key="4">
    <source>
        <dbReference type="ARBA" id="ARBA00023163"/>
    </source>
</evidence>
<dbReference type="SUPFAM" id="SSF46785">
    <property type="entry name" value="Winged helix' DNA-binding domain"/>
    <property type="match status" value="1"/>
</dbReference>
<dbReference type="PANTHER" id="PTHR30537:SF5">
    <property type="entry name" value="HTH-TYPE TRANSCRIPTIONAL ACTIVATOR TTDR-RELATED"/>
    <property type="match status" value="1"/>
</dbReference>